<gene>
    <name evidence="3" type="ORF">BDV96DRAFT_51302</name>
</gene>
<feature type="region of interest" description="Disordered" evidence="1">
    <location>
        <begin position="69"/>
        <end position="89"/>
    </location>
</feature>
<keyword evidence="2" id="KW-1133">Transmembrane helix</keyword>
<dbReference type="PANTHER" id="PTHR37544:SF1">
    <property type="entry name" value="PHOSPHORIBOSYLAMINOIMIDAZOLE-SUCCINOCARBOXAMIDE SYNTHASE"/>
    <property type="match status" value="1"/>
</dbReference>
<dbReference type="OrthoDB" id="3912677at2759"/>
<reference evidence="3" key="1">
    <citation type="journal article" date="2020" name="Stud. Mycol.">
        <title>101 Dothideomycetes genomes: a test case for predicting lifestyles and emergence of pathogens.</title>
        <authorList>
            <person name="Haridas S."/>
            <person name="Albert R."/>
            <person name="Binder M."/>
            <person name="Bloem J."/>
            <person name="Labutti K."/>
            <person name="Salamov A."/>
            <person name="Andreopoulos B."/>
            <person name="Baker S."/>
            <person name="Barry K."/>
            <person name="Bills G."/>
            <person name="Bluhm B."/>
            <person name="Cannon C."/>
            <person name="Castanera R."/>
            <person name="Culley D."/>
            <person name="Daum C."/>
            <person name="Ezra D."/>
            <person name="Gonzalez J."/>
            <person name="Henrissat B."/>
            <person name="Kuo A."/>
            <person name="Liang C."/>
            <person name="Lipzen A."/>
            <person name="Lutzoni F."/>
            <person name="Magnuson J."/>
            <person name="Mondo S."/>
            <person name="Nolan M."/>
            <person name="Ohm R."/>
            <person name="Pangilinan J."/>
            <person name="Park H.-J."/>
            <person name="Ramirez L."/>
            <person name="Alfaro M."/>
            <person name="Sun H."/>
            <person name="Tritt A."/>
            <person name="Yoshinaga Y."/>
            <person name="Zwiers L.-H."/>
            <person name="Turgeon B."/>
            <person name="Goodwin S."/>
            <person name="Spatafora J."/>
            <person name="Crous P."/>
            <person name="Grigoriev I."/>
        </authorList>
    </citation>
    <scope>NUCLEOTIDE SEQUENCE</scope>
    <source>
        <strain evidence="3">CBS 627.86</strain>
    </source>
</reference>
<dbReference type="AlphaFoldDB" id="A0A6A5ZD61"/>
<evidence type="ECO:0000256" key="1">
    <source>
        <dbReference type="SAM" id="MobiDB-lite"/>
    </source>
</evidence>
<accession>A0A6A5ZD61</accession>
<dbReference type="EMBL" id="ML977321">
    <property type="protein sequence ID" value="KAF2116381.1"/>
    <property type="molecule type" value="Genomic_DNA"/>
</dbReference>
<dbReference type="InterPro" id="IPR021840">
    <property type="entry name" value="DUF3433"/>
</dbReference>
<organism evidence="3 4">
    <name type="scientific">Lophiotrema nucula</name>
    <dbReference type="NCBI Taxonomy" id="690887"/>
    <lineage>
        <taxon>Eukaryota</taxon>
        <taxon>Fungi</taxon>
        <taxon>Dikarya</taxon>
        <taxon>Ascomycota</taxon>
        <taxon>Pezizomycotina</taxon>
        <taxon>Dothideomycetes</taxon>
        <taxon>Pleosporomycetidae</taxon>
        <taxon>Pleosporales</taxon>
        <taxon>Lophiotremataceae</taxon>
        <taxon>Lophiotrema</taxon>
    </lineage>
</organism>
<keyword evidence="2" id="KW-0472">Membrane</keyword>
<feature type="transmembrane region" description="Helical" evidence="2">
    <location>
        <begin position="217"/>
        <end position="240"/>
    </location>
</feature>
<feature type="transmembrane region" description="Helical" evidence="2">
    <location>
        <begin position="789"/>
        <end position="812"/>
    </location>
</feature>
<dbReference type="Proteomes" id="UP000799770">
    <property type="component" value="Unassembled WGS sequence"/>
</dbReference>
<sequence>MAAYSIAGEEHREQGGAMKSIKVNRNAFFTQFPDIRLPRFGKREPTSRLVTDEQHRSNRATLLVHEKQKPQLHHSIVESREEPHAHEGYSDNIPSASGLKAGWIPYHLRSSFLLILASGFVILAILLAGLYMFSQSRRGFIKDHENLHYVFKYAPTTILTIFAAFWGKVEYRAKQMAPWIAMSQGLASAERTILLDYLSPWNVRVLPRALKAKHYSVALGISGSLLIKLLILISTGLFVAQDISFPQHSTASTRQFKVPTNFSGVQTDSLPRLVLDQIFTNSSQPIFPLGTTQDKAYQSFAVPPNVSLANPSFSAEVDVLSSDLVCEAAPATFSNGYLEATTSSCTLDWTTGQRILAYTLVMQPAKCTTSYNQTKLQGEDAERFLICALNATMIPCTPPCGDFGLGGAGPTETITANAITCLSCVPTYSISTGNVTMIERNVTDIKLPTNTTDRTIPGLSAWQLGLAAFQAVGGAQSLESGNYLFQSVLSMAKPGVEKKSTVLFDPDVLTDGSRKTFQMIAAQAARLHFLSTTNDSMVLVNYHAFESRLCIQSGIFIAMEVLLTILVVICFLLAFPFEPALVTPKDPTTIIGLISVMARSPGLAALFGGTGHLSMEDLEKRVHNTSFRILTADRKEADDPIIDVQIGETLELKRASTSSIKRKPVPVRNFVSWRPFAMTSTAYVLLYAIPIAVIATLAGLFSRSEMLNGIVALPSDTSMVHYWWTLAPAAMFLGVATLFEALDDAACLIHPYHILRHGHLLRGRRTAPKDYSRTIALQRFWYAARDRHLALAASTFLALCAPLLTIVVSGLLSPGPAVSQQTGISAATTSWFNTTSPNTYYEIPNNTDENSITRIMYLNESFPRWTFSELVLPELELKLTTKNDRNMSSLYSVGTPALRANLNCSVLSDASITLYQPHTDYSPDTQYIEVNVTLPKTCKFGLSTLWESKPGIIGSWYQDTFGGSPCPTGMALFGEIDGKGKPKNMTLLTCSPYIETVQANATFKLPGFDLESLVARPPVTAIESTTKYFSNDSFWNLALGTSGIHGQGVFDSVLLPVNLTEPSPLAVPDGFFQALFQGIDAVHDPRSLLGPANSDKLIAAMEHLYRMIMAQCLHRTKGRRVPAAANAPQPAPGVITNPNVQRLQQSGTATYILISLLCAMLLCAVVVMFTLKPKGLLNKEPTSIAAQASLLAGSSLLEFIPPGPEMYDDEELRRLGVFEGVVMVLSWWHDKKGGARYGLDVERVNR</sequence>
<keyword evidence="2" id="KW-0812">Transmembrane</keyword>
<dbReference type="Pfam" id="PF11915">
    <property type="entry name" value="DUF3433"/>
    <property type="match status" value="2"/>
</dbReference>
<protein>
    <submittedName>
        <fullName evidence="3">Uncharacterized protein</fullName>
    </submittedName>
</protein>
<evidence type="ECO:0000313" key="4">
    <source>
        <dbReference type="Proteomes" id="UP000799770"/>
    </source>
</evidence>
<evidence type="ECO:0000256" key="2">
    <source>
        <dbReference type="SAM" id="Phobius"/>
    </source>
</evidence>
<feature type="transmembrane region" description="Helical" evidence="2">
    <location>
        <begin position="1149"/>
        <end position="1171"/>
    </location>
</feature>
<feature type="transmembrane region" description="Helical" evidence="2">
    <location>
        <begin position="682"/>
        <end position="702"/>
    </location>
</feature>
<proteinExistence type="predicted"/>
<feature type="transmembrane region" description="Helical" evidence="2">
    <location>
        <begin position="722"/>
        <end position="742"/>
    </location>
</feature>
<feature type="transmembrane region" description="Helical" evidence="2">
    <location>
        <begin position="112"/>
        <end position="134"/>
    </location>
</feature>
<feature type="transmembrane region" description="Helical" evidence="2">
    <location>
        <begin position="146"/>
        <end position="166"/>
    </location>
</feature>
<evidence type="ECO:0000313" key="3">
    <source>
        <dbReference type="EMBL" id="KAF2116381.1"/>
    </source>
</evidence>
<feature type="transmembrane region" description="Helical" evidence="2">
    <location>
        <begin position="555"/>
        <end position="575"/>
    </location>
</feature>
<dbReference type="PANTHER" id="PTHR37544">
    <property type="entry name" value="SPRAY-RELATED"/>
    <property type="match status" value="1"/>
</dbReference>
<name>A0A6A5ZD61_9PLEO</name>
<keyword evidence="4" id="KW-1185">Reference proteome</keyword>